<feature type="region of interest" description="Disordered" evidence="1">
    <location>
        <begin position="69"/>
        <end position="101"/>
    </location>
</feature>
<protein>
    <submittedName>
        <fullName evidence="2">Uncharacterized protein</fullName>
    </submittedName>
</protein>
<evidence type="ECO:0000313" key="3">
    <source>
        <dbReference type="Proteomes" id="UP000324800"/>
    </source>
</evidence>
<accession>A0A5J4VMU3</accession>
<feature type="compositionally biased region" description="Polar residues" evidence="1">
    <location>
        <begin position="1"/>
        <end position="10"/>
    </location>
</feature>
<dbReference type="Proteomes" id="UP000324800">
    <property type="component" value="Unassembled WGS sequence"/>
</dbReference>
<evidence type="ECO:0000256" key="1">
    <source>
        <dbReference type="SAM" id="MobiDB-lite"/>
    </source>
</evidence>
<dbReference type="EMBL" id="SNRW01005987">
    <property type="protein sequence ID" value="KAA6383967.1"/>
    <property type="molecule type" value="Genomic_DNA"/>
</dbReference>
<evidence type="ECO:0000313" key="2">
    <source>
        <dbReference type="EMBL" id="KAA6383967.1"/>
    </source>
</evidence>
<organism evidence="2 3">
    <name type="scientific">Streblomastix strix</name>
    <dbReference type="NCBI Taxonomy" id="222440"/>
    <lineage>
        <taxon>Eukaryota</taxon>
        <taxon>Metamonada</taxon>
        <taxon>Preaxostyla</taxon>
        <taxon>Oxymonadida</taxon>
        <taxon>Streblomastigidae</taxon>
        <taxon>Streblomastix</taxon>
    </lineage>
</organism>
<feature type="compositionally biased region" description="Basic and acidic residues" evidence="1">
    <location>
        <begin position="43"/>
        <end position="53"/>
    </location>
</feature>
<feature type="region of interest" description="Disordered" evidence="1">
    <location>
        <begin position="1"/>
        <end position="53"/>
    </location>
</feature>
<sequence>MQTNIGQQYQGGEAKEPGRFVHKKEKRNRDAEDIKPIQSQKSTHGENGEHVKKTVIDLELRNEDEGWHVPFQGFPEKLNKPRKQQDARSGRMNYGEQEQRTHDRLHQNLGEQMAEILGKKMAVQASTFKPLSYTDRSFIFRDLGKFRYVRSDWKVVTSKGRTKFKQGDQYADAMT</sequence>
<name>A0A5J4VMU3_9EUKA</name>
<comment type="caution">
    <text evidence="2">The sequence shown here is derived from an EMBL/GenBank/DDBJ whole genome shotgun (WGS) entry which is preliminary data.</text>
</comment>
<proteinExistence type="predicted"/>
<gene>
    <name evidence="2" type="ORF">EZS28_020510</name>
</gene>
<dbReference type="AlphaFoldDB" id="A0A5J4VMU3"/>
<reference evidence="2 3" key="1">
    <citation type="submission" date="2019-03" db="EMBL/GenBank/DDBJ databases">
        <title>Single cell metagenomics reveals metabolic interactions within the superorganism composed of flagellate Streblomastix strix and complex community of Bacteroidetes bacteria on its surface.</title>
        <authorList>
            <person name="Treitli S.C."/>
            <person name="Kolisko M."/>
            <person name="Husnik F."/>
            <person name="Keeling P."/>
            <person name="Hampl V."/>
        </authorList>
    </citation>
    <scope>NUCLEOTIDE SEQUENCE [LARGE SCALE GENOMIC DNA]</scope>
    <source>
        <strain evidence="2">ST1C</strain>
    </source>
</reference>
<feature type="compositionally biased region" description="Basic and acidic residues" evidence="1">
    <location>
        <begin position="77"/>
        <end position="89"/>
    </location>
</feature>